<accession>A0AAN8MQC1</accession>
<evidence type="ECO:0000313" key="3">
    <source>
        <dbReference type="Proteomes" id="UP001313282"/>
    </source>
</evidence>
<feature type="compositionally biased region" description="Low complexity" evidence="1">
    <location>
        <begin position="113"/>
        <end position="125"/>
    </location>
</feature>
<organism evidence="2 3">
    <name type="scientific">Orbilia javanica</name>
    <dbReference type="NCBI Taxonomy" id="47235"/>
    <lineage>
        <taxon>Eukaryota</taxon>
        <taxon>Fungi</taxon>
        <taxon>Dikarya</taxon>
        <taxon>Ascomycota</taxon>
        <taxon>Pezizomycotina</taxon>
        <taxon>Orbiliomycetes</taxon>
        <taxon>Orbiliales</taxon>
        <taxon>Orbiliaceae</taxon>
        <taxon>Orbilia</taxon>
    </lineage>
</organism>
<dbReference type="AlphaFoldDB" id="A0AAN8MQC1"/>
<reference evidence="2 3" key="1">
    <citation type="submission" date="2019-10" db="EMBL/GenBank/DDBJ databases">
        <authorList>
            <person name="Palmer J.M."/>
        </authorList>
    </citation>
    <scope>NUCLEOTIDE SEQUENCE [LARGE SCALE GENOMIC DNA]</scope>
    <source>
        <strain evidence="2 3">TWF718</strain>
    </source>
</reference>
<proteinExistence type="predicted"/>
<feature type="compositionally biased region" description="Low complexity" evidence="1">
    <location>
        <begin position="281"/>
        <end position="294"/>
    </location>
</feature>
<feature type="compositionally biased region" description="Gly residues" evidence="1">
    <location>
        <begin position="295"/>
        <end position="320"/>
    </location>
</feature>
<evidence type="ECO:0000313" key="2">
    <source>
        <dbReference type="EMBL" id="KAK6347898.1"/>
    </source>
</evidence>
<keyword evidence="3" id="KW-1185">Reference proteome</keyword>
<feature type="compositionally biased region" description="Polar residues" evidence="1">
    <location>
        <begin position="55"/>
        <end position="75"/>
    </location>
</feature>
<feature type="compositionally biased region" description="Polar residues" evidence="1">
    <location>
        <begin position="147"/>
        <end position="163"/>
    </location>
</feature>
<dbReference type="Proteomes" id="UP001313282">
    <property type="component" value="Unassembled WGS sequence"/>
</dbReference>
<name>A0AAN8MQC1_9PEZI</name>
<sequence>MGLLDHITAHRKERKAAKEPEDIQDQSDNKEHSKPVSSSLSQKIKDFRTPKKNPSESQPISKTEKPSSTLLQNAGPSIDVPKQPTPGQGRITVQKKHRAPPKNVTRPEDISSDGDSICSDSSSNSSKKRSTESKAARKRQREMINFQKHTPNDLLNNQSSLVTTMPWIYPDTKNCDNRSSVHSSDSDKTTKATPAGDGEANGTSTKDRIKEAESLNPGFDGVYKGPESPTVGKTPEPTSHHEPPSYHTPHKTDFVNDTKDSPDNSYSYNDTSVGGTGGGYSSYSSGHGSYSHSSGHGGYSGDSGFSGDGGFSGGGSSSWD</sequence>
<feature type="region of interest" description="Disordered" evidence="1">
    <location>
        <begin position="1"/>
        <end position="320"/>
    </location>
</feature>
<protein>
    <submittedName>
        <fullName evidence="2">Uncharacterized protein</fullName>
    </submittedName>
</protein>
<feature type="compositionally biased region" description="Basic and acidic residues" evidence="1">
    <location>
        <begin position="16"/>
        <end position="34"/>
    </location>
</feature>
<evidence type="ECO:0000256" key="1">
    <source>
        <dbReference type="SAM" id="MobiDB-lite"/>
    </source>
</evidence>
<feature type="compositionally biased region" description="Polar residues" evidence="1">
    <location>
        <begin position="263"/>
        <end position="273"/>
    </location>
</feature>
<dbReference type="EMBL" id="JAVHNR010000003">
    <property type="protein sequence ID" value="KAK6347898.1"/>
    <property type="molecule type" value="Genomic_DNA"/>
</dbReference>
<gene>
    <name evidence="2" type="ORF">TWF718_005718</name>
</gene>
<feature type="compositionally biased region" description="Basic and acidic residues" evidence="1">
    <location>
        <begin position="238"/>
        <end position="262"/>
    </location>
</feature>
<comment type="caution">
    <text evidence="2">The sequence shown here is derived from an EMBL/GenBank/DDBJ whole genome shotgun (WGS) entry which is preliminary data.</text>
</comment>